<keyword evidence="3" id="KW-0597">Phosphoprotein</keyword>
<dbReference type="PANTHER" id="PTHR43065:SF10">
    <property type="entry name" value="PEROXIDE STRESS-ACTIVATED HISTIDINE KINASE MAK3"/>
    <property type="match status" value="1"/>
</dbReference>
<dbReference type="InterPro" id="IPR003594">
    <property type="entry name" value="HATPase_dom"/>
</dbReference>
<evidence type="ECO:0000256" key="8">
    <source>
        <dbReference type="ARBA" id="ARBA00023012"/>
    </source>
</evidence>
<dbReference type="PANTHER" id="PTHR43065">
    <property type="entry name" value="SENSOR HISTIDINE KINASE"/>
    <property type="match status" value="1"/>
</dbReference>
<dbReference type="SUPFAM" id="SSF47384">
    <property type="entry name" value="Homodimeric domain of signal transducing histidine kinase"/>
    <property type="match status" value="1"/>
</dbReference>
<evidence type="ECO:0000313" key="11">
    <source>
        <dbReference type="EMBL" id="MBP2258454.1"/>
    </source>
</evidence>
<dbReference type="SUPFAM" id="SSF55781">
    <property type="entry name" value="GAF domain-like"/>
    <property type="match status" value="1"/>
</dbReference>
<keyword evidence="12" id="KW-1185">Reference proteome</keyword>
<dbReference type="SMART" id="SM00387">
    <property type="entry name" value="HATPase_c"/>
    <property type="match status" value="1"/>
</dbReference>
<dbReference type="EMBL" id="JAGIKX010000026">
    <property type="protein sequence ID" value="MBP2258454.1"/>
    <property type="molecule type" value="Genomic_DNA"/>
</dbReference>
<dbReference type="Gene3D" id="3.30.450.40">
    <property type="match status" value="1"/>
</dbReference>
<dbReference type="InterPro" id="IPR035965">
    <property type="entry name" value="PAS-like_dom_sf"/>
</dbReference>
<dbReference type="Pfam" id="PF02518">
    <property type="entry name" value="HATPase_c"/>
    <property type="match status" value="1"/>
</dbReference>
<dbReference type="InterPro" id="IPR029016">
    <property type="entry name" value="GAF-like_dom_sf"/>
</dbReference>
<dbReference type="InterPro" id="IPR036890">
    <property type="entry name" value="HATPase_C_sf"/>
</dbReference>
<dbReference type="InterPro" id="IPR013656">
    <property type="entry name" value="PAS_4"/>
</dbReference>
<dbReference type="Pfam" id="PF01590">
    <property type="entry name" value="GAF"/>
    <property type="match status" value="1"/>
</dbReference>
<evidence type="ECO:0000259" key="10">
    <source>
        <dbReference type="PROSITE" id="PS50112"/>
    </source>
</evidence>
<comment type="caution">
    <text evidence="11">The sequence shown here is derived from an EMBL/GenBank/DDBJ whole genome shotgun (WGS) entry which is preliminary data.</text>
</comment>
<keyword evidence="8" id="KW-0902">Two-component regulatory system</keyword>
<dbReference type="SMART" id="SM00388">
    <property type="entry name" value="HisKA"/>
    <property type="match status" value="1"/>
</dbReference>
<dbReference type="Gene3D" id="3.30.450.20">
    <property type="entry name" value="PAS domain"/>
    <property type="match status" value="1"/>
</dbReference>
<dbReference type="Gene3D" id="1.10.287.130">
    <property type="match status" value="1"/>
</dbReference>
<dbReference type="GO" id="GO:0004673">
    <property type="term" value="F:protein histidine kinase activity"/>
    <property type="evidence" value="ECO:0007669"/>
    <property type="project" value="UniProtKB-EC"/>
</dbReference>
<evidence type="ECO:0000256" key="1">
    <source>
        <dbReference type="ARBA" id="ARBA00000085"/>
    </source>
</evidence>
<evidence type="ECO:0000256" key="2">
    <source>
        <dbReference type="ARBA" id="ARBA00012438"/>
    </source>
</evidence>
<feature type="domain" description="Histidine kinase" evidence="9">
    <location>
        <begin position="337"/>
        <end position="554"/>
    </location>
</feature>
<dbReference type="InterPro" id="IPR036097">
    <property type="entry name" value="HisK_dim/P_sf"/>
</dbReference>
<evidence type="ECO:0000256" key="4">
    <source>
        <dbReference type="ARBA" id="ARBA00022679"/>
    </source>
</evidence>
<dbReference type="Pfam" id="PF08448">
    <property type="entry name" value="PAS_4"/>
    <property type="match status" value="1"/>
</dbReference>
<keyword evidence="7" id="KW-0067">ATP-binding</keyword>
<evidence type="ECO:0000256" key="5">
    <source>
        <dbReference type="ARBA" id="ARBA00022741"/>
    </source>
</evidence>
<dbReference type="PRINTS" id="PR00344">
    <property type="entry name" value="BCTRLSENSOR"/>
</dbReference>
<gene>
    <name evidence="11" type="ORF">J2Z81_002437</name>
</gene>
<dbReference type="PROSITE" id="PS50109">
    <property type="entry name" value="HIS_KIN"/>
    <property type="match status" value="1"/>
</dbReference>
<keyword evidence="4 11" id="KW-0808">Transferase</keyword>
<dbReference type="PROSITE" id="PS50112">
    <property type="entry name" value="PAS"/>
    <property type="match status" value="1"/>
</dbReference>
<dbReference type="InterPro" id="IPR003018">
    <property type="entry name" value="GAF"/>
</dbReference>
<organism evidence="11 12">
    <name type="scientific">Virgibacillus alimentarius</name>
    <dbReference type="NCBI Taxonomy" id="698769"/>
    <lineage>
        <taxon>Bacteria</taxon>
        <taxon>Bacillati</taxon>
        <taxon>Bacillota</taxon>
        <taxon>Bacilli</taxon>
        <taxon>Bacillales</taxon>
        <taxon>Bacillaceae</taxon>
        <taxon>Virgibacillus</taxon>
    </lineage>
</organism>
<dbReference type="InterPro" id="IPR005467">
    <property type="entry name" value="His_kinase_dom"/>
</dbReference>
<dbReference type="NCBIfam" id="TIGR00229">
    <property type="entry name" value="sensory_box"/>
    <property type="match status" value="1"/>
</dbReference>
<proteinExistence type="predicted"/>
<dbReference type="SMART" id="SM00065">
    <property type="entry name" value="GAF"/>
    <property type="match status" value="1"/>
</dbReference>
<evidence type="ECO:0000259" key="9">
    <source>
        <dbReference type="PROSITE" id="PS50109"/>
    </source>
</evidence>
<dbReference type="Proteomes" id="UP001519294">
    <property type="component" value="Unassembled WGS sequence"/>
</dbReference>
<dbReference type="InterPro" id="IPR003661">
    <property type="entry name" value="HisK_dim/P_dom"/>
</dbReference>
<reference evidence="11 12" key="1">
    <citation type="submission" date="2021-03" db="EMBL/GenBank/DDBJ databases">
        <title>Genomic Encyclopedia of Type Strains, Phase IV (KMG-IV): sequencing the most valuable type-strain genomes for metagenomic binning, comparative biology and taxonomic classification.</title>
        <authorList>
            <person name="Goeker M."/>
        </authorList>
    </citation>
    <scope>NUCLEOTIDE SEQUENCE [LARGE SCALE GENOMIC DNA]</scope>
    <source>
        <strain evidence="11 12">DSM 25790</strain>
    </source>
</reference>
<evidence type="ECO:0000313" key="12">
    <source>
        <dbReference type="Proteomes" id="UP001519294"/>
    </source>
</evidence>
<name>A0ABS4SC34_9BACI</name>
<dbReference type="CDD" id="cd00082">
    <property type="entry name" value="HisKA"/>
    <property type="match status" value="1"/>
</dbReference>
<dbReference type="Gene3D" id="3.30.565.10">
    <property type="entry name" value="Histidine kinase-like ATPase, C-terminal domain"/>
    <property type="match status" value="1"/>
</dbReference>
<feature type="domain" description="PAS" evidence="10">
    <location>
        <begin position="203"/>
        <end position="278"/>
    </location>
</feature>
<sequence length="564" mass="64123">MQRKQDLIESLTGIKSSKKSYYTELKKTMAQMQKKNAELAIINDMMKSFDLDMSIDAMLKNLLEKLKPIFRLSRLSFTMLEDSQLVLKNVYPTSSFFRPVGCEIHDENSLYWQVIKEKRIICRTPENKHMGSYLEEKAFEQLQIKSNCVIPLISRRSVIGVLCLGSKENITFHEADLAFFQHLADQFAVCIENSRLYHAVVKSKKEWEDTFHGVQDLLIVVDKNGVIQRFNAAVSKLLQLPDQQINGRTIQSVFSLSDDENQELLRQSHLKESSVSKQIRLKNDRIFAVSISPVYHEETQDTIGSILNMKDVTERVHMESQLMQSAKLAAIGEMAAGVAHELNSPLTAILGNSQLLMRKLDKQDQPYRMVEAIYNCGERSKKIIRNLLTFSRQDDLRFETCSVNLAVEQVISLTGYQIERQNIQLNKQLNHDIPFVEGNMQQIEQIVINLLMNAKDELEACTHSNKNITIKTSVQERGGSSWVMLSVSDNGRGIPVEKQDDIFYPFYTTKEAMKGTGLGLSVSLGIAKSHGGILEICNREEQGSCFCFMIPSHTKKENGEDVHG</sequence>
<evidence type="ECO:0000256" key="6">
    <source>
        <dbReference type="ARBA" id="ARBA00022777"/>
    </source>
</evidence>
<accession>A0ABS4SC34</accession>
<comment type="catalytic activity">
    <reaction evidence="1">
        <text>ATP + protein L-histidine = ADP + protein N-phospho-L-histidine.</text>
        <dbReference type="EC" id="2.7.13.3"/>
    </reaction>
</comment>
<keyword evidence="6 11" id="KW-0418">Kinase</keyword>
<evidence type="ECO:0000256" key="3">
    <source>
        <dbReference type="ARBA" id="ARBA00022553"/>
    </source>
</evidence>
<dbReference type="Pfam" id="PF00512">
    <property type="entry name" value="HisKA"/>
    <property type="match status" value="1"/>
</dbReference>
<dbReference type="SUPFAM" id="SSF55874">
    <property type="entry name" value="ATPase domain of HSP90 chaperone/DNA topoisomerase II/histidine kinase"/>
    <property type="match status" value="1"/>
</dbReference>
<dbReference type="SUPFAM" id="SSF55785">
    <property type="entry name" value="PYP-like sensor domain (PAS domain)"/>
    <property type="match status" value="1"/>
</dbReference>
<dbReference type="RefSeq" id="WP_226371439.1">
    <property type="nucleotide sequence ID" value="NZ_JAGIKX010000026.1"/>
</dbReference>
<dbReference type="CDD" id="cd00130">
    <property type="entry name" value="PAS"/>
    <property type="match status" value="1"/>
</dbReference>
<dbReference type="SMART" id="SM00091">
    <property type="entry name" value="PAS"/>
    <property type="match status" value="1"/>
</dbReference>
<protein>
    <recommendedName>
        <fullName evidence="2">histidine kinase</fullName>
        <ecNumber evidence="2">2.7.13.3</ecNumber>
    </recommendedName>
</protein>
<keyword evidence="5" id="KW-0547">Nucleotide-binding</keyword>
<dbReference type="EC" id="2.7.13.3" evidence="2"/>
<evidence type="ECO:0000256" key="7">
    <source>
        <dbReference type="ARBA" id="ARBA00022840"/>
    </source>
</evidence>
<dbReference type="InterPro" id="IPR000014">
    <property type="entry name" value="PAS"/>
</dbReference>
<dbReference type="InterPro" id="IPR004358">
    <property type="entry name" value="Sig_transdc_His_kin-like_C"/>
</dbReference>